<name>A0AAD1TJG4_PELCU</name>
<evidence type="ECO:0000256" key="1">
    <source>
        <dbReference type="SAM" id="MobiDB-lite"/>
    </source>
</evidence>
<organism evidence="2 3">
    <name type="scientific">Pelobates cultripes</name>
    <name type="common">Western spadefoot toad</name>
    <dbReference type="NCBI Taxonomy" id="61616"/>
    <lineage>
        <taxon>Eukaryota</taxon>
        <taxon>Metazoa</taxon>
        <taxon>Chordata</taxon>
        <taxon>Craniata</taxon>
        <taxon>Vertebrata</taxon>
        <taxon>Euteleostomi</taxon>
        <taxon>Amphibia</taxon>
        <taxon>Batrachia</taxon>
        <taxon>Anura</taxon>
        <taxon>Pelobatoidea</taxon>
        <taxon>Pelobatidae</taxon>
        <taxon>Pelobates</taxon>
    </lineage>
</organism>
<evidence type="ECO:0000313" key="2">
    <source>
        <dbReference type="EMBL" id="CAH2327726.1"/>
    </source>
</evidence>
<gene>
    <name evidence="2" type="ORF">PECUL_23A030649</name>
</gene>
<reference evidence="2" key="1">
    <citation type="submission" date="2022-03" db="EMBL/GenBank/DDBJ databases">
        <authorList>
            <person name="Alioto T."/>
            <person name="Alioto T."/>
            <person name="Gomez Garrido J."/>
        </authorList>
    </citation>
    <scope>NUCLEOTIDE SEQUENCE</scope>
</reference>
<dbReference type="AlphaFoldDB" id="A0AAD1TJG4"/>
<dbReference type="EMBL" id="OW240924">
    <property type="protein sequence ID" value="CAH2327726.1"/>
    <property type="molecule type" value="Genomic_DNA"/>
</dbReference>
<feature type="compositionally biased region" description="Polar residues" evidence="1">
    <location>
        <begin position="90"/>
        <end position="102"/>
    </location>
</feature>
<feature type="compositionally biased region" description="Basic and acidic residues" evidence="1">
    <location>
        <begin position="39"/>
        <end position="48"/>
    </location>
</feature>
<keyword evidence="3" id="KW-1185">Reference proteome</keyword>
<feature type="region of interest" description="Disordered" evidence="1">
    <location>
        <begin position="1"/>
        <end position="102"/>
    </location>
</feature>
<protein>
    <submittedName>
        <fullName evidence="2">Uncharacterized protein</fullName>
    </submittedName>
</protein>
<evidence type="ECO:0000313" key="3">
    <source>
        <dbReference type="Proteomes" id="UP001295444"/>
    </source>
</evidence>
<proteinExistence type="predicted"/>
<sequence length="102" mass="11606">MVLPPPPVGPTWSADRASRGRGPCVKAPVGRRDRKHSTLRPELKAHTRDRWRHTPRSRISGGSEEVEQADLLKPLSSKLTRTAEERRQEPGTQNPEQWKQRA</sequence>
<accession>A0AAD1TJG4</accession>
<dbReference type="Proteomes" id="UP001295444">
    <property type="component" value="Chromosome 13"/>
</dbReference>